<dbReference type="AlphaFoldDB" id="A0A9R0JF96"/>
<dbReference type="KEGG" id="soe:110805453"/>
<evidence type="ECO:0000256" key="1">
    <source>
        <dbReference type="SAM" id="MobiDB-lite"/>
    </source>
</evidence>
<dbReference type="InterPro" id="IPR015943">
    <property type="entry name" value="WD40/YVTN_repeat-like_dom_sf"/>
</dbReference>
<gene>
    <name evidence="3" type="primary">LOC110805453</name>
</gene>
<reference evidence="2" key="1">
    <citation type="journal article" date="2021" name="Nat. Commun.">
        <title>Genomic analyses provide insights into spinach domestication and the genetic basis of agronomic traits.</title>
        <authorList>
            <person name="Cai X."/>
            <person name="Sun X."/>
            <person name="Xu C."/>
            <person name="Sun H."/>
            <person name="Wang X."/>
            <person name="Ge C."/>
            <person name="Zhang Z."/>
            <person name="Wang Q."/>
            <person name="Fei Z."/>
            <person name="Jiao C."/>
            <person name="Wang Q."/>
        </authorList>
    </citation>
    <scope>NUCLEOTIDE SEQUENCE [LARGE SCALE GENOMIC DNA]</scope>
    <source>
        <strain evidence="2">cv. Varoflay</strain>
    </source>
</reference>
<dbReference type="Gene3D" id="2.130.10.10">
    <property type="entry name" value="YVTN repeat-like/Quinoprotein amine dehydrogenase"/>
    <property type="match status" value="1"/>
</dbReference>
<reference evidence="3" key="2">
    <citation type="submission" date="2025-08" db="UniProtKB">
        <authorList>
            <consortium name="RefSeq"/>
        </authorList>
    </citation>
    <scope>IDENTIFICATION</scope>
    <source>
        <tissue evidence="3">Leaf</tissue>
    </source>
</reference>
<accession>A0A9R0JF96</accession>
<feature type="compositionally biased region" description="Low complexity" evidence="1">
    <location>
        <begin position="12"/>
        <end position="31"/>
    </location>
</feature>
<feature type="region of interest" description="Disordered" evidence="1">
    <location>
        <begin position="1"/>
        <end position="56"/>
    </location>
</feature>
<evidence type="ECO:0000313" key="3">
    <source>
        <dbReference type="RefSeq" id="XP_021866752.1"/>
    </source>
</evidence>
<dbReference type="InterPro" id="IPR036322">
    <property type="entry name" value="WD40_repeat_dom_sf"/>
</dbReference>
<keyword evidence="2" id="KW-1185">Reference proteome</keyword>
<organism evidence="2 3">
    <name type="scientific">Spinacia oleracea</name>
    <name type="common">Spinach</name>
    <dbReference type="NCBI Taxonomy" id="3562"/>
    <lineage>
        <taxon>Eukaryota</taxon>
        <taxon>Viridiplantae</taxon>
        <taxon>Streptophyta</taxon>
        <taxon>Embryophyta</taxon>
        <taxon>Tracheophyta</taxon>
        <taxon>Spermatophyta</taxon>
        <taxon>Magnoliopsida</taxon>
        <taxon>eudicotyledons</taxon>
        <taxon>Gunneridae</taxon>
        <taxon>Pentapetalae</taxon>
        <taxon>Caryophyllales</taxon>
        <taxon>Chenopodiaceae</taxon>
        <taxon>Chenopodioideae</taxon>
        <taxon>Anserineae</taxon>
        <taxon>Spinacia</taxon>
    </lineage>
</organism>
<dbReference type="InterPro" id="IPR036047">
    <property type="entry name" value="F-box-like_dom_sf"/>
</dbReference>
<dbReference type="GeneID" id="110805453"/>
<protein>
    <submittedName>
        <fullName evidence="3">Transcriptional regulator STERILE APETALA</fullName>
    </submittedName>
</protein>
<dbReference type="SUPFAM" id="SSF50978">
    <property type="entry name" value="WD40 repeat-like"/>
    <property type="match status" value="1"/>
</dbReference>
<feature type="compositionally biased region" description="Basic residues" evidence="1">
    <location>
        <begin position="32"/>
        <end position="41"/>
    </location>
</feature>
<sequence length="488" mass="53495">MSSPPPSGVGGESSSSRQRSRNGNGSESGASRSRRRQRRRPPTPSPTPPPLPVEEASTSTYTYDINGGVWPEPFVESLALQLAVDTTSSHGRLAIAPSLAILFQVCTTWRAVSRSELLWQKLVRIVWNSTNLRHDTWREEFISLHRTCRNFGVSRCSYFVLDHPLGGVRGEGDDPLPLLCLRLVLADDHLAVGFSDGSVRMFYLPSRIHLSTVHPLLRDRLGLFSRAVSGIVLEPLIDRVVFASLDGDIHVASPLSGPSLARRAYLGDVVNDGALVDFNGGGRFWVGLYAGVPGRAFRVWDANSEDLVFMGGSLTDPDSVMGWHMLTEIRPTEFVGRIRVAPQGLALGLTSLRALVLNLEEGVSVSVVGEETSRRGIIVGSIDANNEAFVMVDTRGVASVRHLRTLQEVCRFSVSQRQASLMGLIGCMNNMYVLMCSGGTIRVWDADNGEYLYSFREWLEEPTAVAATDRYVVATSSHTTIHLWDFGG</sequence>
<name>A0A9R0JF96_SPIOL</name>
<feature type="compositionally biased region" description="Pro residues" evidence="1">
    <location>
        <begin position="42"/>
        <end position="52"/>
    </location>
</feature>
<evidence type="ECO:0000313" key="2">
    <source>
        <dbReference type="Proteomes" id="UP000813463"/>
    </source>
</evidence>
<dbReference type="SUPFAM" id="SSF81383">
    <property type="entry name" value="F-box domain"/>
    <property type="match status" value="1"/>
</dbReference>
<dbReference type="OrthoDB" id="760263at2759"/>
<dbReference type="PANTHER" id="PTHR19855">
    <property type="entry name" value="WD40 REPEAT PROTEIN 12, 37"/>
    <property type="match status" value="1"/>
</dbReference>
<dbReference type="Proteomes" id="UP000813463">
    <property type="component" value="Chromosome 2"/>
</dbReference>
<dbReference type="RefSeq" id="XP_021866752.1">
    <property type="nucleotide sequence ID" value="XM_022011060.2"/>
</dbReference>
<proteinExistence type="predicted"/>
<dbReference type="PANTHER" id="PTHR19855:SF31">
    <property type="entry name" value="TRANSCRIPTIONAL REGULATOR STERILE APETALA"/>
    <property type="match status" value="1"/>
</dbReference>